<feature type="transmembrane region" description="Helical" evidence="5">
    <location>
        <begin position="232"/>
        <end position="253"/>
    </location>
</feature>
<feature type="transmembrane region" description="Helical" evidence="5">
    <location>
        <begin position="301"/>
        <end position="319"/>
    </location>
</feature>
<evidence type="ECO:0008006" key="8">
    <source>
        <dbReference type="Google" id="ProtNLM"/>
    </source>
</evidence>
<feature type="transmembrane region" description="Helical" evidence="5">
    <location>
        <begin position="46"/>
        <end position="67"/>
    </location>
</feature>
<keyword evidence="2 5" id="KW-0812">Transmembrane</keyword>
<feature type="transmembrane region" description="Helical" evidence="5">
    <location>
        <begin position="167"/>
        <end position="186"/>
    </location>
</feature>
<evidence type="ECO:0000256" key="1">
    <source>
        <dbReference type="ARBA" id="ARBA00004141"/>
    </source>
</evidence>
<dbReference type="Gene3D" id="1.20.1250.20">
    <property type="entry name" value="MFS general substrate transporter like domains"/>
    <property type="match status" value="2"/>
</dbReference>
<dbReference type="AlphaFoldDB" id="M2QSL8"/>
<feature type="transmembrane region" description="Helical" evidence="5">
    <location>
        <begin position="358"/>
        <end position="377"/>
    </location>
</feature>
<dbReference type="InterPro" id="IPR049680">
    <property type="entry name" value="FLVCR1-2_SLC49-like"/>
</dbReference>
<keyword evidence="7" id="KW-1185">Reference proteome</keyword>
<evidence type="ECO:0000256" key="5">
    <source>
        <dbReference type="SAM" id="Phobius"/>
    </source>
</evidence>
<dbReference type="GO" id="GO:0022857">
    <property type="term" value="F:transmembrane transporter activity"/>
    <property type="evidence" value="ECO:0007669"/>
    <property type="project" value="InterPro"/>
</dbReference>
<keyword evidence="4 5" id="KW-0472">Membrane</keyword>
<feature type="transmembrane region" description="Helical" evidence="5">
    <location>
        <begin position="265"/>
        <end position="289"/>
    </location>
</feature>
<protein>
    <recommendedName>
        <fullName evidence="8">Major facilitator superfamily (MFS) profile domain-containing protein</fullName>
    </recommendedName>
</protein>
<dbReference type="Pfam" id="PF07690">
    <property type="entry name" value="MFS_1"/>
    <property type="match status" value="1"/>
</dbReference>
<dbReference type="GO" id="GO:0016020">
    <property type="term" value="C:membrane"/>
    <property type="evidence" value="ECO:0007669"/>
    <property type="project" value="UniProtKB-SubCell"/>
</dbReference>
<name>M2QSL8_CERS8</name>
<sequence length="450" mass="48182">MYKTRWIGLIAIVMLNLVVGMPISWFGPIANGTADQFGFTLDEVNWLGNSVGVVYIAVSFPLPFLFSKFGIRKVGLAGAVLVLISAWVRYAGTISSLSPRSSYALILIGQMLLGMASPIFQVLVPSYSEKWFDLKGRTTATMVMALSSTVGSAIGQLASPRLGTPRHSVLVLAIISTALAPIALLIQSAPPTPPTFTGAQETPTYMSLGRAMFGKEQPDAPTYMTVRQRADFLIMILNFGILVGIANAFSLYTNEILAPYGYSPGTAGLMGATILIAGLVGAAITAPLFDRVLTHHLARTCKTFIPFLAAAWLSLIWAVRRNDAAALYPIMAIIGMLSLTMLPVAIEIACELTRNAMASSAILWCSGNVFGVMMNLVEGTLRAGPDASPPRNMKRALIFQGTIVCVGATFIFLLQGKQARRENDERDGREMAVACSAVAMGESTAQRSEV</sequence>
<gene>
    <name evidence="6" type="ORF">CERSUDRAFT_139849</name>
</gene>
<evidence type="ECO:0000313" key="6">
    <source>
        <dbReference type="EMBL" id="EMD35030.1"/>
    </source>
</evidence>
<organism evidence="6 7">
    <name type="scientific">Ceriporiopsis subvermispora (strain B)</name>
    <name type="common">White-rot fungus</name>
    <name type="synonym">Gelatoporia subvermispora</name>
    <dbReference type="NCBI Taxonomy" id="914234"/>
    <lineage>
        <taxon>Eukaryota</taxon>
        <taxon>Fungi</taxon>
        <taxon>Dikarya</taxon>
        <taxon>Basidiomycota</taxon>
        <taxon>Agaricomycotina</taxon>
        <taxon>Agaricomycetes</taxon>
        <taxon>Polyporales</taxon>
        <taxon>Gelatoporiaceae</taxon>
        <taxon>Gelatoporia</taxon>
    </lineage>
</organism>
<feature type="transmembrane region" description="Helical" evidence="5">
    <location>
        <begin position="325"/>
        <end position="346"/>
    </location>
</feature>
<dbReference type="PANTHER" id="PTHR10924">
    <property type="entry name" value="MAJOR FACILITATOR SUPERFAMILY PROTEIN-RELATED"/>
    <property type="match status" value="1"/>
</dbReference>
<feature type="transmembrane region" description="Helical" evidence="5">
    <location>
        <begin position="103"/>
        <end position="124"/>
    </location>
</feature>
<feature type="transmembrane region" description="Helical" evidence="5">
    <location>
        <begin position="7"/>
        <end position="26"/>
    </location>
</feature>
<comment type="subcellular location">
    <subcellularLocation>
        <location evidence="1">Membrane</location>
        <topology evidence="1">Multi-pass membrane protein</topology>
    </subcellularLocation>
</comment>
<evidence type="ECO:0000256" key="3">
    <source>
        <dbReference type="ARBA" id="ARBA00022989"/>
    </source>
</evidence>
<evidence type="ECO:0000256" key="2">
    <source>
        <dbReference type="ARBA" id="ARBA00022692"/>
    </source>
</evidence>
<feature type="transmembrane region" description="Helical" evidence="5">
    <location>
        <begin position="136"/>
        <end position="155"/>
    </location>
</feature>
<dbReference type="InterPro" id="IPR011701">
    <property type="entry name" value="MFS"/>
</dbReference>
<dbReference type="PANTHER" id="PTHR10924:SF6">
    <property type="entry name" value="SOLUTE CARRIER FAMILY 49 MEMBER A3"/>
    <property type="match status" value="1"/>
</dbReference>
<feature type="transmembrane region" description="Helical" evidence="5">
    <location>
        <begin position="74"/>
        <end position="91"/>
    </location>
</feature>
<evidence type="ECO:0000256" key="4">
    <source>
        <dbReference type="ARBA" id="ARBA00023136"/>
    </source>
</evidence>
<dbReference type="InterPro" id="IPR036259">
    <property type="entry name" value="MFS_trans_sf"/>
</dbReference>
<keyword evidence="3 5" id="KW-1133">Transmembrane helix</keyword>
<dbReference type="EMBL" id="KB445801">
    <property type="protein sequence ID" value="EMD35030.1"/>
    <property type="molecule type" value="Genomic_DNA"/>
</dbReference>
<feature type="transmembrane region" description="Helical" evidence="5">
    <location>
        <begin position="397"/>
        <end position="414"/>
    </location>
</feature>
<reference evidence="6 7" key="1">
    <citation type="journal article" date="2012" name="Proc. Natl. Acad. Sci. U.S.A.">
        <title>Comparative genomics of Ceriporiopsis subvermispora and Phanerochaete chrysosporium provide insight into selective ligninolysis.</title>
        <authorList>
            <person name="Fernandez-Fueyo E."/>
            <person name="Ruiz-Duenas F.J."/>
            <person name="Ferreira P."/>
            <person name="Floudas D."/>
            <person name="Hibbett D.S."/>
            <person name="Canessa P."/>
            <person name="Larrondo L.F."/>
            <person name="James T.Y."/>
            <person name="Seelenfreund D."/>
            <person name="Lobos S."/>
            <person name="Polanco R."/>
            <person name="Tello M."/>
            <person name="Honda Y."/>
            <person name="Watanabe T."/>
            <person name="Watanabe T."/>
            <person name="Ryu J.S."/>
            <person name="Kubicek C.P."/>
            <person name="Schmoll M."/>
            <person name="Gaskell J."/>
            <person name="Hammel K.E."/>
            <person name="St John F.J."/>
            <person name="Vanden Wymelenberg A."/>
            <person name="Sabat G."/>
            <person name="Splinter BonDurant S."/>
            <person name="Syed K."/>
            <person name="Yadav J.S."/>
            <person name="Doddapaneni H."/>
            <person name="Subramanian V."/>
            <person name="Lavin J.L."/>
            <person name="Oguiza J.A."/>
            <person name="Perez G."/>
            <person name="Pisabarro A.G."/>
            <person name="Ramirez L."/>
            <person name="Santoyo F."/>
            <person name="Master E."/>
            <person name="Coutinho P.M."/>
            <person name="Henrissat B."/>
            <person name="Lombard V."/>
            <person name="Magnuson J.K."/>
            <person name="Kuees U."/>
            <person name="Hori C."/>
            <person name="Igarashi K."/>
            <person name="Samejima M."/>
            <person name="Held B.W."/>
            <person name="Barry K.W."/>
            <person name="LaButti K.M."/>
            <person name="Lapidus A."/>
            <person name="Lindquist E.A."/>
            <person name="Lucas S.M."/>
            <person name="Riley R."/>
            <person name="Salamov A.A."/>
            <person name="Hoffmeister D."/>
            <person name="Schwenk D."/>
            <person name="Hadar Y."/>
            <person name="Yarden O."/>
            <person name="de Vries R.P."/>
            <person name="Wiebenga A."/>
            <person name="Stenlid J."/>
            <person name="Eastwood D."/>
            <person name="Grigoriev I.V."/>
            <person name="Berka R.M."/>
            <person name="Blanchette R.A."/>
            <person name="Kersten P."/>
            <person name="Martinez A.T."/>
            <person name="Vicuna R."/>
            <person name="Cullen D."/>
        </authorList>
    </citation>
    <scope>NUCLEOTIDE SEQUENCE [LARGE SCALE GENOMIC DNA]</scope>
    <source>
        <strain evidence="6 7">B</strain>
    </source>
</reference>
<dbReference type="OrthoDB" id="422206at2759"/>
<dbReference type="Proteomes" id="UP000016930">
    <property type="component" value="Unassembled WGS sequence"/>
</dbReference>
<dbReference type="HOGENOM" id="CLU_023132_2_1_1"/>
<evidence type="ECO:0000313" key="7">
    <source>
        <dbReference type="Proteomes" id="UP000016930"/>
    </source>
</evidence>
<dbReference type="SUPFAM" id="SSF103473">
    <property type="entry name" value="MFS general substrate transporter"/>
    <property type="match status" value="1"/>
</dbReference>
<proteinExistence type="predicted"/>
<accession>M2QSL8</accession>